<reference evidence="1" key="2">
    <citation type="submission" date="2018-03" db="EMBL/GenBank/DDBJ databases">
        <title>The Triticum urartu genome reveals the dynamic nature of wheat genome evolution.</title>
        <authorList>
            <person name="Ling H."/>
            <person name="Ma B."/>
            <person name="Shi X."/>
            <person name="Liu H."/>
            <person name="Dong L."/>
            <person name="Sun H."/>
            <person name="Cao Y."/>
            <person name="Gao Q."/>
            <person name="Zheng S."/>
            <person name="Li Y."/>
            <person name="Yu Y."/>
            <person name="Du H."/>
            <person name="Qi M."/>
            <person name="Li Y."/>
            <person name="Yu H."/>
            <person name="Cui Y."/>
            <person name="Wang N."/>
            <person name="Chen C."/>
            <person name="Wu H."/>
            <person name="Zhao Y."/>
            <person name="Zhang J."/>
            <person name="Li Y."/>
            <person name="Zhou W."/>
            <person name="Zhang B."/>
            <person name="Hu W."/>
            <person name="Eijk M."/>
            <person name="Tang J."/>
            <person name="Witsenboer H."/>
            <person name="Zhao S."/>
            <person name="Li Z."/>
            <person name="Zhang A."/>
            <person name="Wang D."/>
            <person name="Liang C."/>
        </authorList>
    </citation>
    <scope>NUCLEOTIDE SEQUENCE [LARGE SCALE GENOMIC DNA]</scope>
    <source>
        <strain evidence="1">cv. G1812</strain>
    </source>
</reference>
<organism evidence="1 2">
    <name type="scientific">Triticum urartu</name>
    <name type="common">Red wild einkorn</name>
    <name type="synonym">Crithodium urartu</name>
    <dbReference type="NCBI Taxonomy" id="4572"/>
    <lineage>
        <taxon>Eukaryota</taxon>
        <taxon>Viridiplantae</taxon>
        <taxon>Streptophyta</taxon>
        <taxon>Embryophyta</taxon>
        <taxon>Tracheophyta</taxon>
        <taxon>Spermatophyta</taxon>
        <taxon>Magnoliopsida</taxon>
        <taxon>Liliopsida</taxon>
        <taxon>Poales</taxon>
        <taxon>Poaceae</taxon>
        <taxon>BOP clade</taxon>
        <taxon>Pooideae</taxon>
        <taxon>Triticodae</taxon>
        <taxon>Triticeae</taxon>
        <taxon>Triticinae</taxon>
        <taxon>Triticum</taxon>
    </lineage>
</organism>
<dbReference type="AlphaFoldDB" id="A0A8R7QK30"/>
<proteinExistence type="predicted"/>
<evidence type="ECO:0000313" key="2">
    <source>
        <dbReference type="Proteomes" id="UP000015106"/>
    </source>
</evidence>
<accession>A0A8R7QK30</accession>
<protein>
    <submittedName>
        <fullName evidence="1">Uncharacterized protein</fullName>
    </submittedName>
</protein>
<reference evidence="1" key="3">
    <citation type="submission" date="2022-06" db="UniProtKB">
        <authorList>
            <consortium name="EnsemblPlants"/>
        </authorList>
    </citation>
    <scope>IDENTIFICATION</scope>
</reference>
<dbReference type="Proteomes" id="UP000015106">
    <property type="component" value="Chromosome 5"/>
</dbReference>
<evidence type="ECO:0000313" key="1">
    <source>
        <dbReference type="EnsemblPlants" id="TuG1812G0500004366.01.T01"/>
    </source>
</evidence>
<dbReference type="Gramene" id="TuG1812G0500004366.01.T01">
    <property type="protein sequence ID" value="TuG1812G0500004366.01.T01"/>
    <property type="gene ID" value="TuG1812G0500004366.01"/>
</dbReference>
<sequence length="104" mass="11999">MAILIITASIKVLQGLHTTSIVLGLLWLFQRPYTHINTQLLPRPKPSPIVSFRRARHWCLAILPKPWKSRCSASLVGISPYCRLHRNYIRQCSQGTSFKLLEQY</sequence>
<keyword evidence="2" id="KW-1185">Reference proteome</keyword>
<name>A0A8R7QK30_TRIUA</name>
<dbReference type="EnsemblPlants" id="TuG1812G0500004366.01.T01">
    <property type="protein sequence ID" value="TuG1812G0500004366.01.T01"/>
    <property type="gene ID" value="TuG1812G0500004366.01"/>
</dbReference>
<reference evidence="2" key="1">
    <citation type="journal article" date="2013" name="Nature">
        <title>Draft genome of the wheat A-genome progenitor Triticum urartu.</title>
        <authorList>
            <person name="Ling H.Q."/>
            <person name="Zhao S."/>
            <person name="Liu D."/>
            <person name="Wang J."/>
            <person name="Sun H."/>
            <person name="Zhang C."/>
            <person name="Fan H."/>
            <person name="Li D."/>
            <person name="Dong L."/>
            <person name="Tao Y."/>
            <person name="Gao C."/>
            <person name="Wu H."/>
            <person name="Li Y."/>
            <person name="Cui Y."/>
            <person name="Guo X."/>
            <person name="Zheng S."/>
            <person name="Wang B."/>
            <person name="Yu K."/>
            <person name="Liang Q."/>
            <person name="Yang W."/>
            <person name="Lou X."/>
            <person name="Chen J."/>
            <person name="Feng M."/>
            <person name="Jian J."/>
            <person name="Zhang X."/>
            <person name="Luo G."/>
            <person name="Jiang Y."/>
            <person name="Liu J."/>
            <person name="Wang Z."/>
            <person name="Sha Y."/>
            <person name="Zhang B."/>
            <person name="Wu H."/>
            <person name="Tang D."/>
            <person name="Shen Q."/>
            <person name="Xue P."/>
            <person name="Zou S."/>
            <person name="Wang X."/>
            <person name="Liu X."/>
            <person name="Wang F."/>
            <person name="Yang Y."/>
            <person name="An X."/>
            <person name="Dong Z."/>
            <person name="Zhang K."/>
            <person name="Zhang X."/>
            <person name="Luo M.C."/>
            <person name="Dvorak J."/>
            <person name="Tong Y."/>
            <person name="Wang J."/>
            <person name="Yang H."/>
            <person name="Li Z."/>
            <person name="Wang D."/>
            <person name="Zhang A."/>
            <person name="Wang J."/>
        </authorList>
    </citation>
    <scope>NUCLEOTIDE SEQUENCE</scope>
    <source>
        <strain evidence="2">cv. G1812</strain>
    </source>
</reference>